<keyword evidence="3" id="KW-1185">Reference proteome</keyword>
<feature type="transmembrane region" description="Helical" evidence="1">
    <location>
        <begin position="32"/>
        <end position="51"/>
    </location>
</feature>
<keyword evidence="1" id="KW-1133">Transmembrane helix</keyword>
<keyword evidence="1" id="KW-0472">Membrane</keyword>
<evidence type="ECO:0000256" key="1">
    <source>
        <dbReference type="SAM" id="Phobius"/>
    </source>
</evidence>
<name>A0ABW4TJG3_9ACTN</name>
<evidence type="ECO:0008006" key="4">
    <source>
        <dbReference type="Google" id="ProtNLM"/>
    </source>
</evidence>
<feature type="transmembrane region" description="Helical" evidence="1">
    <location>
        <begin position="107"/>
        <end position="128"/>
    </location>
</feature>
<evidence type="ECO:0000313" key="2">
    <source>
        <dbReference type="EMBL" id="MFD1945781.1"/>
    </source>
</evidence>
<feature type="transmembrane region" description="Helical" evidence="1">
    <location>
        <begin position="58"/>
        <end position="75"/>
    </location>
</feature>
<protein>
    <recommendedName>
        <fullName evidence="4">DUF1097 domain-containing protein</fullName>
    </recommendedName>
</protein>
<feature type="transmembrane region" description="Helical" evidence="1">
    <location>
        <begin position="81"/>
        <end position="100"/>
    </location>
</feature>
<proteinExistence type="predicted"/>
<keyword evidence="1" id="KW-0812">Transmembrane</keyword>
<organism evidence="2 3">
    <name type="scientific">Nocardioides aestuarii</name>
    <dbReference type="NCBI Taxonomy" id="252231"/>
    <lineage>
        <taxon>Bacteria</taxon>
        <taxon>Bacillati</taxon>
        <taxon>Actinomycetota</taxon>
        <taxon>Actinomycetes</taxon>
        <taxon>Propionibacteriales</taxon>
        <taxon>Nocardioidaceae</taxon>
        <taxon>Nocardioides</taxon>
    </lineage>
</organism>
<evidence type="ECO:0000313" key="3">
    <source>
        <dbReference type="Proteomes" id="UP001597351"/>
    </source>
</evidence>
<gene>
    <name evidence="2" type="ORF">ACFSDE_03180</name>
</gene>
<dbReference type="RefSeq" id="WP_343915312.1">
    <property type="nucleotide sequence ID" value="NZ_BAAAJT010000002.1"/>
</dbReference>
<dbReference type="Proteomes" id="UP001597351">
    <property type="component" value="Unassembled WGS sequence"/>
</dbReference>
<feature type="transmembrane region" description="Helical" evidence="1">
    <location>
        <begin position="140"/>
        <end position="158"/>
    </location>
</feature>
<reference evidence="3" key="1">
    <citation type="journal article" date="2019" name="Int. J. Syst. Evol. Microbiol.">
        <title>The Global Catalogue of Microorganisms (GCM) 10K type strain sequencing project: providing services to taxonomists for standard genome sequencing and annotation.</title>
        <authorList>
            <consortium name="The Broad Institute Genomics Platform"/>
            <consortium name="The Broad Institute Genome Sequencing Center for Infectious Disease"/>
            <person name="Wu L."/>
            <person name="Ma J."/>
        </authorList>
    </citation>
    <scope>NUCLEOTIDE SEQUENCE [LARGE SCALE GENOMIC DNA]</scope>
    <source>
        <strain evidence="3">CGMCC 1.12477</strain>
    </source>
</reference>
<accession>A0ABW4TJG3</accession>
<comment type="caution">
    <text evidence="2">The sequence shown here is derived from an EMBL/GenBank/DDBJ whole genome shotgun (WGS) entry which is preliminary data.</text>
</comment>
<sequence>MRKTLISGLLLVAAAFLTVLLGDWLDLDVESVALLGVAAGAVVALVPDAGVGRRLAGFALGVVVTLVGYLVRAAVLPDTTGGRAVFAALVVGLLVVVAAVSLGRLPLWSGLLGAATFAGAFEATYTLAPPRVVENATNTITGLVLCIAVGFAAASLAAPARERATETTPHRDEVLEDAQ</sequence>
<dbReference type="EMBL" id="JBHUGD010000001">
    <property type="protein sequence ID" value="MFD1945781.1"/>
    <property type="molecule type" value="Genomic_DNA"/>
</dbReference>